<dbReference type="Proteomes" id="UP000799423">
    <property type="component" value="Unassembled WGS sequence"/>
</dbReference>
<dbReference type="SUPFAM" id="SSF69065">
    <property type="entry name" value="RNase III domain-like"/>
    <property type="match status" value="1"/>
</dbReference>
<protein>
    <submittedName>
        <fullName evidence="3">Ribonuclease III</fullName>
    </submittedName>
</protein>
<dbReference type="InterPro" id="IPR036389">
    <property type="entry name" value="RNase_III_sf"/>
</dbReference>
<dbReference type="GO" id="GO:0003723">
    <property type="term" value="F:RNA binding"/>
    <property type="evidence" value="ECO:0007669"/>
    <property type="project" value="TreeGrafter"/>
</dbReference>
<dbReference type="GO" id="GO:0004525">
    <property type="term" value="F:ribonuclease III activity"/>
    <property type="evidence" value="ECO:0007669"/>
    <property type="project" value="InterPro"/>
</dbReference>
<evidence type="ECO:0000259" key="2">
    <source>
        <dbReference type="PROSITE" id="PS50142"/>
    </source>
</evidence>
<keyword evidence="1" id="KW-0378">Hydrolase</keyword>
<dbReference type="InterPro" id="IPR000999">
    <property type="entry name" value="RNase_III_dom"/>
</dbReference>
<dbReference type="Gene3D" id="1.10.1520.10">
    <property type="entry name" value="Ribonuclease III domain"/>
    <property type="match status" value="1"/>
</dbReference>
<accession>A0A6A7AVS6</accession>
<dbReference type="SMART" id="SM00535">
    <property type="entry name" value="RIBOc"/>
    <property type="match status" value="1"/>
</dbReference>
<dbReference type="CDD" id="cd00593">
    <property type="entry name" value="RIBOc"/>
    <property type="match status" value="1"/>
</dbReference>
<dbReference type="PANTHER" id="PTHR14950:SF62">
    <property type="entry name" value="DICER-LIKE PROTEIN 1"/>
    <property type="match status" value="1"/>
</dbReference>
<name>A0A6A7AVS6_9PLEO</name>
<dbReference type="EMBL" id="MU006337">
    <property type="protein sequence ID" value="KAF2846228.1"/>
    <property type="molecule type" value="Genomic_DNA"/>
</dbReference>
<dbReference type="GO" id="GO:0005634">
    <property type="term" value="C:nucleus"/>
    <property type="evidence" value="ECO:0007669"/>
    <property type="project" value="TreeGrafter"/>
</dbReference>
<dbReference type="OrthoDB" id="67027at2759"/>
<evidence type="ECO:0000256" key="1">
    <source>
        <dbReference type="ARBA" id="ARBA00022801"/>
    </source>
</evidence>
<dbReference type="Pfam" id="PF14622">
    <property type="entry name" value="Ribonucleas_3_3"/>
    <property type="match status" value="1"/>
</dbReference>
<dbReference type="PANTHER" id="PTHR14950">
    <property type="entry name" value="DICER-RELATED"/>
    <property type="match status" value="1"/>
</dbReference>
<dbReference type="GO" id="GO:0005737">
    <property type="term" value="C:cytoplasm"/>
    <property type="evidence" value="ECO:0007669"/>
    <property type="project" value="TreeGrafter"/>
</dbReference>
<gene>
    <name evidence="3" type="ORF">T440DRAFT_501969</name>
</gene>
<evidence type="ECO:0000313" key="4">
    <source>
        <dbReference type="Proteomes" id="UP000799423"/>
    </source>
</evidence>
<evidence type="ECO:0000313" key="3">
    <source>
        <dbReference type="EMBL" id="KAF2846228.1"/>
    </source>
</evidence>
<organism evidence="3 4">
    <name type="scientific">Plenodomus tracheiphilus IPT5</name>
    <dbReference type="NCBI Taxonomy" id="1408161"/>
    <lineage>
        <taxon>Eukaryota</taxon>
        <taxon>Fungi</taxon>
        <taxon>Dikarya</taxon>
        <taxon>Ascomycota</taxon>
        <taxon>Pezizomycotina</taxon>
        <taxon>Dothideomycetes</taxon>
        <taxon>Pleosporomycetidae</taxon>
        <taxon>Pleosporales</taxon>
        <taxon>Pleosporineae</taxon>
        <taxon>Leptosphaeriaceae</taxon>
        <taxon>Plenodomus</taxon>
    </lineage>
</organism>
<sequence>MTRFDSFQDRVDYHFHNSALLDEAFLAAGATASRADIDGPKKGNKRLALVGDAALRLAVLDEWFDGGTDTADGHGQVMNVGTNERLAEVARKWKVKDCIIANPCQQGEAPRELLAATMEAIVGAVWVDSKGNLETVQKVFKTLNE</sequence>
<feature type="domain" description="RNase III" evidence="2">
    <location>
        <begin position="4"/>
        <end position="130"/>
    </location>
</feature>
<dbReference type="PROSITE" id="PS50142">
    <property type="entry name" value="RNASE_3_2"/>
    <property type="match status" value="1"/>
</dbReference>
<keyword evidence="4" id="KW-1185">Reference proteome</keyword>
<reference evidence="3" key="1">
    <citation type="submission" date="2020-01" db="EMBL/GenBank/DDBJ databases">
        <authorList>
            <consortium name="DOE Joint Genome Institute"/>
            <person name="Haridas S."/>
            <person name="Albert R."/>
            <person name="Binder M."/>
            <person name="Bloem J."/>
            <person name="Labutti K."/>
            <person name="Salamov A."/>
            <person name="Andreopoulos B."/>
            <person name="Baker S.E."/>
            <person name="Barry K."/>
            <person name="Bills G."/>
            <person name="Bluhm B.H."/>
            <person name="Cannon C."/>
            <person name="Castanera R."/>
            <person name="Culley D.E."/>
            <person name="Daum C."/>
            <person name="Ezra D."/>
            <person name="Gonzalez J.B."/>
            <person name="Henrissat B."/>
            <person name="Kuo A."/>
            <person name="Liang C."/>
            <person name="Lipzen A."/>
            <person name="Lutzoni F."/>
            <person name="Magnuson J."/>
            <person name="Mondo S."/>
            <person name="Nolan M."/>
            <person name="Ohm R."/>
            <person name="Pangilinan J."/>
            <person name="Park H.-J."/>
            <person name="Ramirez L."/>
            <person name="Alfaro M."/>
            <person name="Sun H."/>
            <person name="Tritt A."/>
            <person name="Yoshinaga Y."/>
            <person name="Zwiers L.-H."/>
            <person name="Turgeon B.G."/>
            <person name="Goodwin S.B."/>
            <person name="Spatafora J.W."/>
            <person name="Crous P.W."/>
            <person name="Grigoriev I.V."/>
        </authorList>
    </citation>
    <scope>NUCLEOTIDE SEQUENCE</scope>
    <source>
        <strain evidence="3">IPT5</strain>
    </source>
</reference>
<dbReference type="AlphaFoldDB" id="A0A6A7AVS6"/>
<proteinExistence type="predicted"/>
<dbReference type="GO" id="GO:0030422">
    <property type="term" value="P:siRNA processing"/>
    <property type="evidence" value="ECO:0007669"/>
    <property type="project" value="TreeGrafter"/>
</dbReference>